<sequence>MAKKPYSSEADYVVVGAGSAGCAVAGRLAEAGHSVILIEAGGKDSSIMFRRPGMITMIHSEPKLKKKFDWGYRHQPQEHAGGRRLSAPRGRVMGGSGSVNGMIYVRGNKENFDSWEAEGNKGWGYDDVLKTYKRMEDWQGPDSEYRGKGGPVKVLENPHICDASKTFIEAGASELGIGVNEDYNGAEQVGMHTIQENTTGGIRYSSSYAYLVARKNPTLEIQMHGTVSRVVIEDGRAIGVEVIDDKGQHRLIRAGREVVLSAGAFGSPQILMLSGVGHADDLQKLGIKVRADLPVGDNLSDHLFIPMTYAVDNSPHKSHALHFGSGIIKDRLKPGATFMAHSVFEAGGFAHTSFSDGITPDLQLFAIPWSYPPFQDESVRLSPDKRPSLSVFSTLIRPRSRGTLRLASSDPLAAPLIDPNVLSEPDDLKVLLEGVEMIRSIMANPAISKHVQEEYEPGLAYTGDKLREEALRRVTTVYHPVGTCRMGVDERAVVGPDLKVRGVDGLRVADASIMPSISGGNTNAPSMMIGDKAGQIILEELA</sequence>
<organism evidence="7 8">
    <name type="scientific">Nocardioides daedukensis</name>
    <dbReference type="NCBI Taxonomy" id="634462"/>
    <lineage>
        <taxon>Bacteria</taxon>
        <taxon>Bacillati</taxon>
        <taxon>Actinomycetota</taxon>
        <taxon>Actinomycetes</taxon>
        <taxon>Propionibacteriales</taxon>
        <taxon>Nocardioidaceae</taxon>
        <taxon>Nocardioides</taxon>
    </lineage>
</organism>
<keyword evidence="4 5" id="KW-0274">FAD</keyword>
<proteinExistence type="inferred from homology"/>
<comment type="cofactor">
    <cofactor evidence="1 5">
        <name>FAD</name>
        <dbReference type="ChEBI" id="CHEBI:57692"/>
    </cofactor>
</comment>
<reference evidence="7 8" key="1">
    <citation type="submission" date="2020-07" db="EMBL/GenBank/DDBJ databases">
        <title>Sequencing the genomes of 1000 actinobacteria strains.</title>
        <authorList>
            <person name="Klenk H.-P."/>
        </authorList>
    </citation>
    <scope>NUCLEOTIDE SEQUENCE [LARGE SCALE GENOMIC DNA]</scope>
    <source>
        <strain evidence="7 8">DSM 23819</strain>
    </source>
</reference>
<dbReference type="EMBL" id="JACCAA010000001">
    <property type="protein sequence ID" value="NYG59979.1"/>
    <property type="molecule type" value="Genomic_DNA"/>
</dbReference>
<dbReference type="Gene3D" id="3.30.560.10">
    <property type="entry name" value="Glucose Oxidase, domain 3"/>
    <property type="match status" value="1"/>
</dbReference>
<evidence type="ECO:0000313" key="7">
    <source>
        <dbReference type="EMBL" id="NYG59979.1"/>
    </source>
</evidence>
<dbReference type="Pfam" id="PF00732">
    <property type="entry name" value="GMC_oxred_N"/>
    <property type="match status" value="1"/>
</dbReference>
<dbReference type="AlphaFoldDB" id="A0A7Y9S578"/>
<evidence type="ECO:0000256" key="2">
    <source>
        <dbReference type="ARBA" id="ARBA00010790"/>
    </source>
</evidence>
<dbReference type="PIRSF" id="PIRSF000137">
    <property type="entry name" value="Alcohol_oxidase"/>
    <property type="match status" value="1"/>
</dbReference>
<dbReference type="SUPFAM" id="SSF51905">
    <property type="entry name" value="FAD/NAD(P)-binding domain"/>
    <property type="match status" value="1"/>
</dbReference>
<keyword evidence="3" id="KW-0285">Flavoprotein</keyword>
<dbReference type="GO" id="GO:0050660">
    <property type="term" value="F:flavin adenine dinucleotide binding"/>
    <property type="evidence" value="ECO:0007669"/>
    <property type="project" value="InterPro"/>
</dbReference>
<dbReference type="EC" id="1.1.99.1" evidence="7"/>
<evidence type="ECO:0000256" key="4">
    <source>
        <dbReference type="ARBA" id="ARBA00022827"/>
    </source>
</evidence>
<name>A0A7Y9S578_9ACTN</name>
<dbReference type="InterPro" id="IPR012132">
    <property type="entry name" value="GMC_OxRdtase"/>
</dbReference>
<keyword evidence="8" id="KW-1185">Reference proteome</keyword>
<gene>
    <name evidence="7" type="ORF">BJ980_002902</name>
</gene>
<dbReference type="Gene3D" id="3.50.50.60">
    <property type="entry name" value="FAD/NAD(P)-binding domain"/>
    <property type="match status" value="1"/>
</dbReference>
<dbReference type="Pfam" id="PF05199">
    <property type="entry name" value="GMC_oxred_C"/>
    <property type="match status" value="1"/>
</dbReference>
<evidence type="ECO:0000256" key="1">
    <source>
        <dbReference type="ARBA" id="ARBA00001974"/>
    </source>
</evidence>
<comment type="similarity">
    <text evidence="2">Belongs to the GMC oxidoreductase family.</text>
</comment>
<comment type="caution">
    <text evidence="7">The sequence shown here is derived from an EMBL/GenBank/DDBJ whole genome shotgun (WGS) entry which is preliminary data.</text>
</comment>
<evidence type="ECO:0000256" key="3">
    <source>
        <dbReference type="ARBA" id="ARBA00022630"/>
    </source>
</evidence>
<dbReference type="PROSITE" id="PS51257">
    <property type="entry name" value="PROKAR_LIPOPROTEIN"/>
    <property type="match status" value="1"/>
</dbReference>
<evidence type="ECO:0000256" key="5">
    <source>
        <dbReference type="PIRSR" id="PIRSR000137-2"/>
    </source>
</evidence>
<dbReference type="InterPro" id="IPR000172">
    <property type="entry name" value="GMC_OxRdtase_N"/>
</dbReference>
<feature type="domain" description="Glucose-methanol-choline oxidoreductase N-terminal" evidence="6">
    <location>
        <begin position="263"/>
        <end position="277"/>
    </location>
</feature>
<dbReference type="SUPFAM" id="SSF54373">
    <property type="entry name" value="FAD-linked reductases, C-terminal domain"/>
    <property type="match status" value="1"/>
</dbReference>
<dbReference type="InterPro" id="IPR007867">
    <property type="entry name" value="GMC_OxRtase_C"/>
</dbReference>
<feature type="binding site" evidence="5">
    <location>
        <position position="92"/>
    </location>
    <ligand>
        <name>FAD</name>
        <dbReference type="ChEBI" id="CHEBI:57692"/>
    </ligand>
</feature>
<dbReference type="RefSeq" id="WP_179502971.1">
    <property type="nucleotide sequence ID" value="NZ_JACCAA010000001.1"/>
</dbReference>
<accession>A0A7Y9S578</accession>
<dbReference type="PANTHER" id="PTHR11552:SF147">
    <property type="entry name" value="CHOLINE DEHYDROGENASE, MITOCHONDRIAL"/>
    <property type="match status" value="1"/>
</dbReference>
<dbReference type="Proteomes" id="UP000540656">
    <property type="component" value="Unassembled WGS sequence"/>
</dbReference>
<evidence type="ECO:0000259" key="6">
    <source>
        <dbReference type="PROSITE" id="PS00624"/>
    </source>
</evidence>
<keyword evidence="7" id="KW-0560">Oxidoreductase</keyword>
<dbReference type="PROSITE" id="PS00624">
    <property type="entry name" value="GMC_OXRED_2"/>
    <property type="match status" value="1"/>
</dbReference>
<feature type="binding site" evidence="5">
    <location>
        <position position="227"/>
    </location>
    <ligand>
        <name>FAD</name>
        <dbReference type="ChEBI" id="CHEBI:57692"/>
    </ligand>
</feature>
<dbReference type="InterPro" id="IPR036188">
    <property type="entry name" value="FAD/NAD-bd_sf"/>
</dbReference>
<evidence type="ECO:0000313" key="8">
    <source>
        <dbReference type="Proteomes" id="UP000540656"/>
    </source>
</evidence>
<dbReference type="GO" id="GO:0008812">
    <property type="term" value="F:choline dehydrogenase activity"/>
    <property type="evidence" value="ECO:0007669"/>
    <property type="project" value="UniProtKB-EC"/>
</dbReference>
<dbReference type="PANTHER" id="PTHR11552">
    <property type="entry name" value="GLUCOSE-METHANOL-CHOLINE GMC OXIDOREDUCTASE"/>
    <property type="match status" value="1"/>
</dbReference>
<protein>
    <submittedName>
        <fullName evidence="7">Choline dehydrogenase</fullName>
        <ecNumber evidence="7">1.1.99.1</ecNumber>
    </submittedName>
</protein>